<dbReference type="InParanoid" id="G4TZ04"/>
<dbReference type="Proteomes" id="UP000007148">
    <property type="component" value="Unassembled WGS sequence"/>
</dbReference>
<protein>
    <submittedName>
        <fullName evidence="3">Related to endo-polygalacturonase</fullName>
    </submittedName>
</protein>
<reference evidence="3 4" key="1">
    <citation type="journal article" date="2011" name="PLoS Pathog.">
        <title>Endophytic Life Strategies Decoded by Genome and Transcriptome Analyses of the Mutualistic Root Symbiont Piriformospora indica.</title>
        <authorList>
            <person name="Zuccaro A."/>
            <person name="Lahrmann U."/>
            <person name="Guldener U."/>
            <person name="Langen G."/>
            <person name="Pfiffi S."/>
            <person name="Biedenkopf D."/>
            <person name="Wong P."/>
            <person name="Samans B."/>
            <person name="Grimm C."/>
            <person name="Basiewicz M."/>
            <person name="Murat C."/>
            <person name="Martin F."/>
            <person name="Kogel K.H."/>
        </authorList>
    </citation>
    <scope>NUCLEOTIDE SEQUENCE [LARGE SCALE GENOMIC DNA]</scope>
    <source>
        <strain evidence="3 4">DSM 11827</strain>
    </source>
</reference>
<evidence type="ECO:0000313" key="3">
    <source>
        <dbReference type="EMBL" id="CCA76547.1"/>
    </source>
</evidence>
<dbReference type="FunFam" id="3.40.50.720:FF:000121">
    <property type="entry name" value="Prostaglandin reductase 2"/>
    <property type="match status" value="1"/>
</dbReference>
<dbReference type="OMA" id="IALEAMF"/>
<proteinExistence type="predicted"/>
<dbReference type="InterPro" id="IPR045010">
    <property type="entry name" value="MDR_fam"/>
</dbReference>
<dbReference type="CDD" id="cd05288">
    <property type="entry name" value="PGDH"/>
    <property type="match status" value="1"/>
</dbReference>
<keyword evidence="1" id="KW-0560">Oxidoreductase</keyword>
<dbReference type="AlphaFoldDB" id="G4TZ04"/>
<dbReference type="HOGENOM" id="CLU_026673_29_4_1"/>
<dbReference type="PANTHER" id="PTHR43205">
    <property type="entry name" value="PROSTAGLANDIN REDUCTASE"/>
    <property type="match status" value="1"/>
</dbReference>
<dbReference type="InterPro" id="IPR036291">
    <property type="entry name" value="NAD(P)-bd_dom_sf"/>
</dbReference>
<comment type="caution">
    <text evidence="3">The sequence shown here is derived from an EMBL/GenBank/DDBJ whole genome shotgun (WGS) entry which is preliminary data.</text>
</comment>
<dbReference type="Pfam" id="PF00107">
    <property type="entry name" value="ADH_zinc_N"/>
    <property type="match status" value="1"/>
</dbReference>
<sequence length="203" mass="22016">GLTEIGEIKAGETLVVSGAAGATGSVVCQIGKIIGAKVIAIAGSDDKCQWLEQEVGVDKALNYKSPDFAKEFKQSVGYLDVYFDNVGGEILDLCLSRLNKNARIVMCGAISAYNDTKPRGLQNYLSLIGQRAKMQGFIVMDYGARFGEARQKLAEWLAAGKLKRRFHIEKGLEGAPQYLNHLFEGKNTGKLLVQVSSRGNSKL</sequence>
<dbReference type="eggNOG" id="KOG1196">
    <property type="taxonomic scope" value="Eukaryota"/>
</dbReference>
<dbReference type="FunCoup" id="G4TZ04">
    <property type="interactions" value="66"/>
</dbReference>
<keyword evidence="4" id="KW-1185">Reference proteome</keyword>
<dbReference type="SUPFAM" id="SSF51735">
    <property type="entry name" value="NAD(P)-binding Rossmann-fold domains"/>
    <property type="match status" value="1"/>
</dbReference>
<feature type="non-terminal residue" evidence="3">
    <location>
        <position position="203"/>
    </location>
</feature>
<name>G4TZ04_SERID</name>
<dbReference type="STRING" id="1109443.G4TZ04"/>
<dbReference type="EMBL" id="CAFZ01000822">
    <property type="protein sequence ID" value="CCA76547.1"/>
    <property type="molecule type" value="Genomic_DNA"/>
</dbReference>
<dbReference type="PANTHER" id="PTHR43205:SF42">
    <property type="entry name" value="ALCOHOL DEHYDROGENASE, ZINC-CONTAINING (AFU_ORTHOLOGUE AFUA_7G04530)"/>
    <property type="match status" value="1"/>
</dbReference>
<evidence type="ECO:0000313" key="4">
    <source>
        <dbReference type="Proteomes" id="UP000007148"/>
    </source>
</evidence>
<gene>
    <name evidence="3" type="ORF">PIIN_10540</name>
</gene>
<accession>G4TZ04</accession>
<dbReference type="OrthoDB" id="809632at2759"/>
<organism evidence="3 4">
    <name type="scientific">Serendipita indica (strain DSM 11827)</name>
    <name type="common">Root endophyte fungus</name>
    <name type="synonym">Piriformospora indica</name>
    <dbReference type="NCBI Taxonomy" id="1109443"/>
    <lineage>
        <taxon>Eukaryota</taxon>
        <taxon>Fungi</taxon>
        <taxon>Dikarya</taxon>
        <taxon>Basidiomycota</taxon>
        <taxon>Agaricomycotina</taxon>
        <taxon>Agaricomycetes</taxon>
        <taxon>Sebacinales</taxon>
        <taxon>Serendipitaceae</taxon>
        <taxon>Serendipita</taxon>
    </lineage>
</organism>
<dbReference type="InterPro" id="IPR013149">
    <property type="entry name" value="ADH-like_C"/>
</dbReference>
<dbReference type="Gene3D" id="3.40.50.720">
    <property type="entry name" value="NAD(P)-binding Rossmann-like Domain"/>
    <property type="match status" value="1"/>
</dbReference>
<evidence type="ECO:0000256" key="1">
    <source>
        <dbReference type="ARBA" id="ARBA00023002"/>
    </source>
</evidence>
<dbReference type="GO" id="GO:0016628">
    <property type="term" value="F:oxidoreductase activity, acting on the CH-CH group of donors, NAD or NADP as acceptor"/>
    <property type="evidence" value="ECO:0007669"/>
    <property type="project" value="InterPro"/>
</dbReference>
<evidence type="ECO:0000259" key="2">
    <source>
        <dbReference type="Pfam" id="PF00107"/>
    </source>
</evidence>
<feature type="domain" description="Alcohol dehydrogenase-like C-terminal" evidence="2">
    <location>
        <begin position="23"/>
        <end position="151"/>
    </location>
</feature>